<evidence type="ECO:0000256" key="7">
    <source>
        <dbReference type="ARBA" id="ARBA00022692"/>
    </source>
</evidence>
<keyword evidence="7 12" id="KW-0812">Transmembrane</keyword>
<protein>
    <recommendedName>
        <fullName evidence="4">histidine kinase</fullName>
        <ecNumber evidence="4">2.7.13.3</ecNumber>
    </recommendedName>
</protein>
<evidence type="ECO:0000256" key="11">
    <source>
        <dbReference type="ARBA" id="ARBA00023136"/>
    </source>
</evidence>
<dbReference type="Proteomes" id="UP000281726">
    <property type="component" value="Unassembled WGS sequence"/>
</dbReference>
<dbReference type="InterPro" id="IPR036890">
    <property type="entry name" value="HATPase_C_sf"/>
</dbReference>
<keyword evidence="9 12" id="KW-1133">Transmembrane helix</keyword>
<organism evidence="15 16">
    <name type="scientific">Micromonospora endolithica</name>
    <dbReference type="NCBI Taxonomy" id="230091"/>
    <lineage>
        <taxon>Bacteria</taxon>
        <taxon>Bacillati</taxon>
        <taxon>Actinomycetota</taxon>
        <taxon>Actinomycetes</taxon>
        <taxon>Micromonosporales</taxon>
        <taxon>Micromonosporaceae</taxon>
        <taxon>Micromonospora</taxon>
    </lineage>
</organism>
<dbReference type="EMBL" id="RBAK01000003">
    <property type="protein sequence ID" value="RKN48576.1"/>
    <property type="molecule type" value="Genomic_DNA"/>
</dbReference>
<dbReference type="InterPro" id="IPR003594">
    <property type="entry name" value="HATPase_dom"/>
</dbReference>
<name>A0A3A9ZMJ9_9ACTN</name>
<dbReference type="GO" id="GO:0005509">
    <property type="term" value="F:calcium ion binding"/>
    <property type="evidence" value="ECO:0007669"/>
    <property type="project" value="UniProtKB-ARBA"/>
</dbReference>
<comment type="catalytic activity">
    <reaction evidence="1">
        <text>ATP + protein L-histidine = ADP + protein N-phospho-L-histidine.</text>
        <dbReference type="EC" id="2.7.13.3"/>
    </reaction>
</comment>
<dbReference type="InterPro" id="IPR036097">
    <property type="entry name" value="HisK_dim/P_sf"/>
</dbReference>
<evidence type="ECO:0000256" key="5">
    <source>
        <dbReference type="ARBA" id="ARBA00022553"/>
    </source>
</evidence>
<dbReference type="InterPro" id="IPR005467">
    <property type="entry name" value="His_kinase_dom"/>
</dbReference>
<dbReference type="Gene3D" id="3.30.565.10">
    <property type="entry name" value="Histidine kinase-like ATPase, C-terminal domain"/>
    <property type="match status" value="1"/>
</dbReference>
<evidence type="ECO:0000256" key="10">
    <source>
        <dbReference type="ARBA" id="ARBA00023012"/>
    </source>
</evidence>
<comment type="cofactor">
    <cofactor evidence="2">
        <name>a divalent metal cation</name>
        <dbReference type="ChEBI" id="CHEBI:60240"/>
    </cofactor>
</comment>
<comment type="caution">
    <text evidence="15">The sequence shown here is derived from an EMBL/GenBank/DDBJ whole genome shotgun (WGS) entry which is preliminary data.</text>
</comment>
<dbReference type="InterPro" id="IPR003661">
    <property type="entry name" value="HisK_dim/P_dom"/>
</dbReference>
<proteinExistence type="predicted"/>
<evidence type="ECO:0000256" key="2">
    <source>
        <dbReference type="ARBA" id="ARBA00001968"/>
    </source>
</evidence>
<evidence type="ECO:0000313" key="16">
    <source>
        <dbReference type="Proteomes" id="UP000281726"/>
    </source>
</evidence>
<dbReference type="InterPro" id="IPR004358">
    <property type="entry name" value="Sig_transdc_His_kin-like_C"/>
</dbReference>
<dbReference type="PANTHER" id="PTHR45436:SF5">
    <property type="entry name" value="SENSOR HISTIDINE KINASE TRCS"/>
    <property type="match status" value="1"/>
</dbReference>
<evidence type="ECO:0000256" key="9">
    <source>
        <dbReference type="ARBA" id="ARBA00022989"/>
    </source>
</evidence>
<evidence type="ECO:0000256" key="3">
    <source>
        <dbReference type="ARBA" id="ARBA00004236"/>
    </source>
</evidence>
<feature type="domain" description="HAMP" evidence="14">
    <location>
        <begin position="197"/>
        <end position="259"/>
    </location>
</feature>
<dbReference type="CDD" id="cd06225">
    <property type="entry name" value="HAMP"/>
    <property type="match status" value="1"/>
</dbReference>
<dbReference type="CDD" id="cd00075">
    <property type="entry name" value="HATPase"/>
    <property type="match status" value="1"/>
</dbReference>
<dbReference type="Pfam" id="PF00512">
    <property type="entry name" value="HisKA"/>
    <property type="match status" value="1"/>
</dbReference>
<dbReference type="SMART" id="SM00388">
    <property type="entry name" value="HisKA"/>
    <property type="match status" value="1"/>
</dbReference>
<dbReference type="PRINTS" id="PR00344">
    <property type="entry name" value="BCTRLSENSOR"/>
</dbReference>
<evidence type="ECO:0000256" key="12">
    <source>
        <dbReference type="SAM" id="Phobius"/>
    </source>
</evidence>
<reference evidence="15 16" key="1">
    <citation type="journal article" date="2004" name="Syst. Appl. Microbiol.">
        <title>Cryptoendolithic actinomycetes from antarctic sandstone rock samples: Micromonospora endolithica sp. nov. and two isolates related to Micromonospora coerulea Jensen 1932.</title>
        <authorList>
            <person name="Hirsch P."/>
            <person name="Mevs U."/>
            <person name="Kroppenstedt R.M."/>
            <person name="Schumann P."/>
            <person name="Stackebrandt E."/>
        </authorList>
    </citation>
    <scope>NUCLEOTIDE SEQUENCE [LARGE SCALE GENOMIC DNA]</scope>
    <source>
        <strain evidence="15 16">JCM 12677</strain>
    </source>
</reference>
<evidence type="ECO:0000259" key="14">
    <source>
        <dbReference type="PROSITE" id="PS50885"/>
    </source>
</evidence>
<dbReference type="SMART" id="SM00387">
    <property type="entry name" value="HATPase_c"/>
    <property type="match status" value="1"/>
</dbReference>
<keyword evidence="10" id="KW-0902">Two-component regulatory system</keyword>
<accession>A0A3A9ZMJ9</accession>
<dbReference type="FunFam" id="1.10.287.130:FF:000001">
    <property type="entry name" value="Two-component sensor histidine kinase"/>
    <property type="match status" value="1"/>
</dbReference>
<dbReference type="SMART" id="SM00304">
    <property type="entry name" value="HAMP"/>
    <property type="match status" value="1"/>
</dbReference>
<dbReference type="OrthoDB" id="5242752at2"/>
<dbReference type="GO" id="GO:0000155">
    <property type="term" value="F:phosphorelay sensor kinase activity"/>
    <property type="evidence" value="ECO:0007669"/>
    <property type="project" value="InterPro"/>
</dbReference>
<dbReference type="Gene3D" id="1.10.287.130">
    <property type="match status" value="1"/>
</dbReference>
<dbReference type="RefSeq" id="WP_120727919.1">
    <property type="nucleotide sequence ID" value="NZ_RBAK01000003.1"/>
</dbReference>
<evidence type="ECO:0000256" key="8">
    <source>
        <dbReference type="ARBA" id="ARBA00022777"/>
    </source>
</evidence>
<dbReference type="Pfam" id="PF00672">
    <property type="entry name" value="HAMP"/>
    <property type="match status" value="1"/>
</dbReference>
<feature type="transmembrane region" description="Helical" evidence="12">
    <location>
        <begin position="21"/>
        <end position="42"/>
    </location>
</feature>
<feature type="domain" description="Histidine kinase" evidence="13">
    <location>
        <begin position="274"/>
        <end position="488"/>
    </location>
</feature>
<dbReference type="PANTHER" id="PTHR45436">
    <property type="entry name" value="SENSOR HISTIDINE KINASE YKOH"/>
    <property type="match status" value="1"/>
</dbReference>
<dbReference type="CDD" id="cd00082">
    <property type="entry name" value="HisKA"/>
    <property type="match status" value="1"/>
</dbReference>
<dbReference type="EC" id="2.7.13.3" evidence="4"/>
<dbReference type="Pfam" id="PF02518">
    <property type="entry name" value="HATPase_c"/>
    <property type="match status" value="1"/>
</dbReference>
<dbReference type="PROSITE" id="PS50885">
    <property type="entry name" value="HAMP"/>
    <property type="match status" value="1"/>
</dbReference>
<evidence type="ECO:0000313" key="15">
    <source>
        <dbReference type="EMBL" id="RKN48576.1"/>
    </source>
</evidence>
<keyword evidence="6" id="KW-0808">Transferase</keyword>
<evidence type="ECO:0000256" key="4">
    <source>
        <dbReference type="ARBA" id="ARBA00012438"/>
    </source>
</evidence>
<dbReference type="FunFam" id="3.30.565.10:FF:000006">
    <property type="entry name" value="Sensor histidine kinase WalK"/>
    <property type="match status" value="1"/>
</dbReference>
<dbReference type="InterPro" id="IPR003660">
    <property type="entry name" value="HAMP_dom"/>
</dbReference>
<dbReference type="GO" id="GO:0005886">
    <property type="term" value="C:plasma membrane"/>
    <property type="evidence" value="ECO:0007669"/>
    <property type="project" value="UniProtKB-SubCell"/>
</dbReference>
<comment type="subcellular location">
    <subcellularLocation>
        <location evidence="3">Cell membrane</location>
    </subcellularLocation>
</comment>
<dbReference type="PROSITE" id="PS50109">
    <property type="entry name" value="HIS_KIN"/>
    <property type="match status" value="1"/>
</dbReference>
<keyword evidence="11 12" id="KW-0472">Membrane</keyword>
<gene>
    <name evidence="15" type="ORF">D7223_11395</name>
</gene>
<dbReference type="Gene3D" id="6.10.340.10">
    <property type="match status" value="1"/>
</dbReference>
<keyword evidence="8 15" id="KW-0418">Kinase</keyword>
<dbReference type="AlphaFoldDB" id="A0A3A9ZMJ9"/>
<evidence type="ECO:0000256" key="1">
    <source>
        <dbReference type="ARBA" id="ARBA00000085"/>
    </source>
</evidence>
<dbReference type="SUPFAM" id="SSF55874">
    <property type="entry name" value="ATPase domain of HSP90 chaperone/DNA topoisomerase II/histidine kinase"/>
    <property type="match status" value="1"/>
</dbReference>
<sequence>MSSDRRSEPHRPRRWPAGRSLRTQLVVIVVALLAVVLVGIGGTTTVALRRFLIERVDAQLVADRGLPWSGPRLPLPAEPIGVPPGTPPDSVAAVAVDGRVTRAWIQSGDQRGGRPVAAAEVAALAAVPVDAAPRTVDLGDRGDYRAIARPVRDGEVWILAQPLADIEATVRWLVAAQAGLAAAGILVAGGAGTLIVRRTLRPLHRVAATAARVSELPLDRGEVALSVRVPDSDTDPRTEVGQVGAALNRMLGHVAAALAARQASETRVRQFVADASHELRTPLAAIRGYAEVARRGRDRVPPDVAHALRRVESESTRMTHLVDDLLLLARLDSGRPLAVEPVDLSALLVDAVSDAHVAGPEHHWRLDLPERMIRVPGDPARLHQVLANLLTNARVHTPAGTTVTAALAVEDDAAVVRVADDGPGIPADLRPEVFERFARGDGSRSRAHGSTGLGLAIVAAVVESHHGAVTVDSRPGRTVFTVRLPNPTADA</sequence>
<evidence type="ECO:0000256" key="6">
    <source>
        <dbReference type="ARBA" id="ARBA00022679"/>
    </source>
</evidence>
<evidence type="ECO:0000259" key="13">
    <source>
        <dbReference type="PROSITE" id="PS50109"/>
    </source>
</evidence>
<keyword evidence="5" id="KW-0597">Phosphoprotein</keyword>
<dbReference type="InterPro" id="IPR050428">
    <property type="entry name" value="TCS_sensor_his_kinase"/>
</dbReference>
<keyword evidence="16" id="KW-1185">Reference proteome</keyword>
<dbReference type="SUPFAM" id="SSF47384">
    <property type="entry name" value="Homodimeric domain of signal transducing histidine kinase"/>
    <property type="match status" value="1"/>
</dbReference>